<feature type="transmembrane region" description="Helical" evidence="1">
    <location>
        <begin position="21"/>
        <end position="43"/>
    </location>
</feature>
<proteinExistence type="predicted"/>
<evidence type="ECO:0000313" key="3">
    <source>
        <dbReference type="Proteomes" id="UP000030134"/>
    </source>
</evidence>
<feature type="transmembrane region" description="Helical" evidence="1">
    <location>
        <begin position="49"/>
        <end position="69"/>
    </location>
</feature>
<keyword evidence="3" id="KW-1185">Reference proteome</keyword>
<accession>A0A0A2GBC6</accession>
<dbReference type="OrthoDB" id="1014664at2"/>
<keyword evidence="1" id="KW-1133">Transmembrane helix</keyword>
<dbReference type="STRING" id="266762.HQ36_05645"/>
<keyword evidence="1" id="KW-0812">Transmembrane</keyword>
<dbReference type="RefSeq" id="WP_025843335.1">
    <property type="nucleotide sequence ID" value="NZ_JQZW01000009.1"/>
</dbReference>
<dbReference type="Proteomes" id="UP000030134">
    <property type="component" value="Unassembled WGS sequence"/>
</dbReference>
<gene>
    <name evidence="2" type="ORF">HQ36_05645</name>
</gene>
<protein>
    <recommendedName>
        <fullName evidence="4">DUF304 domain-containing protein</fullName>
    </recommendedName>
</protein>
<keyword evidence="1" id="KW-0472">Membrane</keyword>
<reference evidence="2 3" key="1">
    <citation type="submission" date="2014-08" db="EMBL/GenBank/DDBJ databases">
        <title>Porphyromonas gingivicanis strain:COT-022_OH1391 Genome sequencing.</title>
        <authorList>
            <person name="Wallis C."/>
            <person name="Deusch O."/>
            <person name="O'Flynn C."/>
            <person name="Davis I."/>
            <person name="Jospin G."/>
            <person name="Darling A.E."/>
            <person name="Coil D.A."/>
            <person name="Alexiev A."/>
            <person name="Horsfall A."/>
            <person name="Kirkwood N."/>
            <person name="Harris S."/>
            <person name="Eisen J.A."/>
        </authorList>
    </citation>
    <scope>NUCLEOTIDE SEQUENCE [LARGE SCALE GENOMIC DNA]</scope>
    <source>
        <strain evidence="3">COT-022 OH1391</strain>
    </source>
</reference>
<dbReference type="EMBL" id="JQZW01000009">
    <property type="protein sequence ID" value="KGN97749.1"/>
    <property type="molecule type" value="Genomic_DNA"/>
</dbReference>
<evidence type="ECO:0000313" key="2">
    <source>
        <dbReference type="EMBL" id="KGN97749.1"/>
    </source>
</evidence>
<comment type="caution">
    <text evidence="2">The sequence shown here is derived from an EMBL/GenBank/DDBJ whole genome shotgun (WGS) entry which is preliminary data.</text>
</comment>
<sequence length="151" mass="17233">MTIATKGASTRRYYLRRSIKSSRVAIALAILYAIALSLFTWFIATHTPAPWWTLIAPVAIIPAGIIYFLRQDTYYCIDHEAYILMAGNDYGRKLHPIAYLTQLHEVRYLPHTREVKVSKGDGTDYLKLEEGEAFVSTLEALFSKIYPAEEE</sequence>
<evidence type="ECO:0008006" key="4">
    <source>
        <dbReference type="Google" id="ProtNLM"/>
    </source>
</evidence>
<dbReference type="AlphaFoldDB" id="A0A0A2GBC6"/>
<evidence type="ECO:0000256" key="1">
    <source>
        <dbReference type="SAM" id="Phobius"/>
    </source>
</evidence>
<name>A0A0A2GBC6_9PORP</name>
<organism evidence="2 3">
    <name type="scientific">Porphyromonas gingivicanis</name>
    <dbReference type="NCBI Taxonomy" id="266762"/>
    <lineage>
        <taxon>Bacteria</taxon>
        <taxon>Pseudomonadati</taxon>
        <taxon>Bacteroidota</taxon>
        <taxon>Bacteroidia</taxon>
        <taxon>Bacteroidales</taxon>
        <taxon>Porphyromonadaceae</taxon>
        <taxon>Porphyromonas</taxon>
    </lineage>
</organism>